<evidence type="ECO:0000256" key="1">
    <source>
        <dbReference type="SAM" id="Coils"/>
    </source>
</evidence>
<comment type="caution">
    <text evidence="2">The sequence shown here is derived from an EMBL/GenBank/DDBJ whole genome shotgun (WGS) entry which is preliminary data.</text>
</comment>
<organism evidence="2 3">
    <name type="scientific">Dreissena polymorpha</name>
    <name type="common">Zebra mussel</name>
    <name type="synonym">Mytilus polymorpha</name>
    <dbReference type="NCBI Taxonomy" id="45954"/>
    <lineage>
        <taxon>Eukaryota</taxon>
        <taxon>Metazoa</taxon>
        <taxon>Spiralia</taxon>
        <taxon>Lophotrochozoa</taxon>
        <taxon>Mollusca</taxon>
        <taxon>Bivalvia</taxon>
        <taxon>Autobranchia</taxon>
        <taxon>Heteroconchia</taxon>
        <taxon>Euheterodonta</taxon>
        <taxon>Imparidentia</taxon>
        <taxon>Neoheterodontei</taxon>
        <taxon>Myida</taxon>
        <taxon>Dreissenoidea</taxon>
        <taxon>Dreissenidae</taxon>
        <taxon>Dreissena</taxon>
    </lineage>
</organism>
<dbReference type="EMBL" id="JAIWYP010000008">
    <property type="protein sequence ID" value="KAH3781832.1"/>
    <property type="molecule type" value="Genomic_DNA"/>
</dbReference>
<reference evidence="2" key="2">
    <citation type="submission" date="2020-11" db="EMBL/GenBank/DDBJ databases">
        <authorList>
            <person name="McCartney M.A."/>
            <person name="Auch B."/>
            <person name="Kono T."/>
            <person name="Mallez S."/>
            <person name="Becker A."/>
            <person name="Gohl D.M."/>
            <person name="Silverstein K.A.T."/>
            <person name="Koren S."/>
            <person name="Bechman K.B."/>
            <person name="Herman A."/>
            <person name="Abrahante J.E."/>
            <person name="Garbe J."/>
        </authorList>
    </citation>
    <scope>NUCLEOTIDE SEQUENCE</scope>
    <source>
        <strain evidence="2">Duluth1</strain>
        <tissue evidence="2">Whole animal</tissue>
    </source>
</reference>
<evidence type="ECO:0000313" key="3">
    <source>
        <dbReference type="Proteomes" id="UP000828390"/>
    </source>
</evidence>
<reference evidence="2" key="1">
    <citation type="journal article" date="2019" name="bioRxiv">
        <title>The Genome of the Zebra Mussel, Dreissena polymorpha: A Resource for Invasive Species Research.</title>
        <authorList>
            <person name="McCartney M.A."/>
            <person name="Auch B."/>
            <person name="Kono T."/>
            <person name="Mallez S."/>
            <person name="Zhang Y."/>
            <person name="Obille A."/>
            <person name="Becker A."/>
            <person name="Abrahante J.E."/>
            <person name="Garbe J."/>
            <person name="Badalamenti J.P."/>
            <person name="Herman A."/>
            <person name="Mangelson H."/>
            <person name="Liachko I."/>
            <person name="Sullivan S."/>
            <person name="Sone E.D."/>
            <person name="Koren S."/>
            <person name="Silverstein K.A.T."/>
            <person name="Beckman K.B."/>
            <person name="Gohl D.M."/>
        </authorList>
    </citation>
    <scope>NUCLEOTIDE SEQUENCE</scope>
    <source>
        <strain evidence="2">Duluth1</strain>
        <tissue evidence="2">Whole animal</tissue>
    </source>
</reference>
<proteinExistence type="predicted"/>
<dbReference type="Proteomes" id="UP000828390">
    <property type="component" value="Unassembled WGS sequence"/>
</dbReference>
<keyword evidence="3" id="KW-1185">Reference proteome</keyword>
<evidence type="ECO:0000313" key="2">
    <source>
        <dbReference type="EMBL" id="KAH3781832.1"/>
    </source>
</evidence>
<protein>
    <submittedName>
        <fullName evidence="2">Uncharacterized protein</fullName>
    </submittedName>
</protein>
<accession>A0A9D4EPW0</accession>
<sequence length="133" mass="15653">MAEIKKALADINTKLENLFSGKDFSFKLMIVDIINQTKNEFLKSVENRIEILEGKLFEKEKENEKQKEQVTLLEKPVEQNHEQAKQKAINIQEYVDYHSGQLNFSGQYSRRNNVRIFGIPFRKNQNQHTVVKL</sequence>
<gene>
    <name evidence="2" type="ORF">DPMN_159739</name>
</gene>
<feature type="coiled-coil region" evidence="1">
    <location>
        <begin position="42"/>
        <end position="69"/>
    </location>
</feature>
<keyword evidence="1" id="KW-0175">Coiled coil</keyword>
<name>A0A9D4EPW0_DREPO</name>
<dbReference type="AlphaFoldDB" id="A0A9D4EPW0"/>